<evidence type="ECO:0000256" key="1">
    <source>
        <dbReference type="SAM" id="MobiDB-lite"/>
    </source>
</evidence>
<dbReference type="RefSeq" id="WP_177145285.1">
    <property type="nucleotide sequence ID" value="NZ_JACAPU010000033.1"/>
</dbReference>
<dbReference type="Proteomes" id="UP000582981">
    <property type="component" value="Unassembled WGS sequence"/>
</dbReference>
<dbReference type="AlphaFoldDB" id="A0A7Y7WI45"/>
<gene>
    <name evidence="2" type="ORF">HX829_25200</name>
</gene>
<proteinExistence type="predicted"/>
<organism evidence="2 3">
    <name type="scientific">Pseudomonas gingeri</name>
    <dbReference type="NCBI Taxonomy" id="117681"/>
    <lineage>
        <taxon>Bacteria</taxon>
        <taxon>Pseudomonadati</taxon>
        <taxon>Pseudomonadota</taxon>
        <taxon>Gammaproteobacteria</taxon>
        <taxon>Pseudomonadales</taxon>
        <taxon>Pseudomonadaceae</taxon>
        <taxon>Pseudomonas</taxon>
    </lineage>
</organism>
<comment type="caution">
    <text evidence="2">The sequence shown here is derived from an EMBL/GenBank/DDBJ whole genome shotgun (WGS) entry which is preliminary data.</text>
</comment>
<feature type="region of interest" description="Disordered" evidence="1">
    <location>
        <begin position="23"/>
        <end position="44"/>
    </location>
</feature>
<accession>A0A7Y7WI45</accession>
<sequence length="87" mass="9691">MNTLFSFAKAMLAPGLQKTVREPKDHPAIRLPTPSRESYRADTSCQPVKTASGALVRAKQTSNRILLCLMTEVLNGISVQRRFIQPH</sequence>
<evidence type="ECO:0000313" key="3">
    <source>
        <dbReference type="Proteomes" id="UP000582981"/>
    </source>
</evidence>
<protein>
    <submittedName>
        <fullName evidence="2">Uncharacterized protein</fullName>
    </submittedName>
</protein>
<evidence type="ECO:0000313" key="2">
    <source>
        <dbReference type="EMBL" id="NWB49787.1"/>
    </source>
</evidence>
<reference evidence="2 3" key="1">
    <citation type="submission" date="2020-04" db="EMBL/GenBank/DDBJ databases">
        <title>Molecular characterization of pseudomonads from Agaricus bisporus reveal novel blotch 2 pathogens in Western Europe.</title>
        <authorList>
            <person name="Taparia T."/>
            <person name="Krijger M."/>
            <person name="Haynes E."/>
            <person name="Elpinstone J.G."/>
            <person name="Noble R."/>
            <person name="Van Der Wolf J."/>
        </authorList>
    </citation>
    <scope>NUCLEOTIDE SEQUENCE [LARGE SCALE GENOMIC DNA]</scope>
    <source>
        <strain evidence="2 3">F1001</strain>
    </source>
</reference>
<name>A0A7Y7WI45_9PSED</name>
<dbReference type="EMBL" id="JACAPU010000033">
    <property type="protein sequence ID" value="NWB49787.1"/>
    <property type="molecule type" value="Genomic_DNA"/>
</dbReference>